<protein>
    <submittedName>
        <fullName evidence="1">Uncharacterized protein</fullName>
    </submittedName>
</protein>
<name>A0A6C0CAG1_9ZZZZ</name>
<accession>A0A6C0CAG1</accession>
<dbReference type="AlphaFoldDB" id="A0A6C0CAG1"/>
<reference evidence="1" key="1">
    <citation type="journal article" date="2020" name="Nature">
        <title>Giant virus diversity and host interactions through global metagenomics.</title>
        <authorList>
            <person name="Schulz F."/>
            <person name="Roux S."/>
            <person name="Paez-Espino D."/>
            <person name="Jungbluth S."/>
            <person name="Walsh D.A."/>
            <person name="Denef V.J."/>
            <person name="McMahon K.D."/>
            <person name="Konstantinidis K.T."/>
            <person name="Eloe-Fadrosh E.A."/>
            <person name="Kyrpides N.C."/>
            <person name="Woyke T."/>
        </authorList>
    </citation>
    <scope>NUCLEOTIDE SEQUENCE</scope>
    <source>
        <strain evidence="1">GVMAG-M-3300020192-26</strain>
    </source>
</reference>
<evidence type="ECO:0000313" key="1">
    <source>
        <dbReference type="EMBL" id="QHT01578.1"/>
    </source>
</evidence>
<proteinExistence type="predicted"/>
<sequence>MSNPETENIKREFVEAKKAFLEKLGLSFEKTAWNEFVINLKSCQVVMSLEIGTFWNFRHTQETPKTYKITNLNLHSEQRLQGILDLFDC</sequence>
<dbReference type="EMBL" id="MN739378">
    <property type="protein sequence ID" value="QHT01578.1"/>
    <property type="molecule type" value="Genomic_DNA"/>
</dbReference>
<organism evidence="1">
    <name type="scientific">viral metagenome</name>
    <dbReference type="NCBI Taxonomy" id="1070528"/>
    <lineage>
        <taxon>unclassified sequences</taxon>
        <taxon>metagenomes</taxon>
        <taxon>organismal metagenomes</taxon>
    </lineage>
</organism>